<dbReference type="AlphaFoldDB" id="A0A2U2AM14"/>
<accession>A0A2U2AM14</accession>
<dbReference type="RefSeq" id="WP_109235391.1">
    <property type="nucleotide sequence ID" value="NZ_BMXZ01000001.1"/>
</dbReference>
<keyword evidence="4 6" id="KW-0067">ATP-binding</keyword>
<comment type="caution">
    <text evidence="6">The sequence shown here is derived from an EMBL/GenBank/DDBJ whole genome shotgun (WGS) entry which is preliminary data.</text>
</comment>
<sequence length="266" mass="29994">MILQAQNINLGYQQASGTYKRILERFNFSLSAGEIVTILGPSGIGKSSLLRVLAGLQAPESGEIKLFKQVITEPHPRLAFVFQNPALLPWLNVKDNIGFGLHFKKQIKISKKEAKDRIISLISEINLSSVAHQYPHQLSGGMAQRVSLARALVRKPEIILLDEPFSALDKVTRAEMQKLLIRVIQKYRSAAVLVTHDIDEALLISHRIILIGNMPGKILGEWQIPRLARSEEQALHYLQPQKEEIIATLHEAQLWEKSVETIDYFI</sequence>
<dbReference type="InterPro" id="IPR017871">
    <property type="entry name" value="ABC_transporter-like_CS"/>
</dbReference>
<evidence type="ECO:0000256" key="2">
    <source>
        <dbReference type="ARBA" id="ARBA00022448"/>
    </source>
</evidence>
<dbReference type="InterPro" id="IPR003593">
    <property type="entry name" value="AAA+_ATPase"/>
</dbReference>
<proteinExistence type="inferred from homology"/>
<dbReference type="Pfam" id="PF00005">
    <property type="entry name" value="ABC_tran"/>
    <property type="match status" value="1"/>
</dbReference>
<dbReference type="SMART" id="SM00382">
    <property type="entry name" value="AAA"/>
    <property type="match status" value="1"/>
</dbReference>
<evidence type="ECO:0000256" key="4">
    <source>
        <dbReference type="ARBA" id="ARBA00022840"/>
    </source>
</evidence>
<keyword evidence="3" id="KW-0547">Nucleotide-binding</keyword>
<dbReference type="GO" id="GO:0005524">
    <property type="term" value="F:ATP binding"/>
    <property type="evidence" value="ECO:0007669"/>
    <property type="project" value="UniProtKB-KW"/>
</dbReference>
<evidence type="ECO:0000259" key="5">
    <source>
        <dbReference type="PROSITE" id="PS50893"/>
    </source>
</evidence>
<keyword evidence="2" id="KW-0813">Transport</keyword>
<dbReference type="CDD" id="cd03293">
    <property type="entry name" value="ABC_NrtD_SsuB_transporters"/>
    <property type="match status" value="1"/>
</dbReference>
<evidence type="ECO:0000313" key="6">
    <source>
        <dbReference type="EMBL" id="PWD84187.1"/>
    </source>
</evidence>
<dbReference type="InterPro" id="IPR050166">
    <property type="entry name" value="ABC_transporter_ATP-bind"/>
</dbReference>
<dbReference type="SUPFAM" id="SSF52540">
    <property type="entry name" value="P-loop containing nucleoside triphosphate hydrolases"/>
    <property type="match status" value="1"/>
</dbReference>
<dbReference type="PANTHER" id="PTHR42788">
    <property type="entry name" value="TAURINE IMPORT ATP-BINDING PROTEIN-RELATED"/>
    <property type="match status" value="1"/>
</dbReference>
<protein>
    <submittedName>
        <fullName evidence="6">ABC transporter ATP-binding protein</fullName>
    </submittedName>
</protein>
<organism evidence="6 7">
    <name type="scientific">Ignatzschineria indica</name>
    <dbReference type="NCBI Taxonomy" id="472583"/>
    <lineage>
        <taxon>Bacteria</taxon>
        <taxon>Pseudomonadati</taxon>
        <taxon>Pseudomonadota</taxon>
        <taxon>Gammaproteobacteria</taxon>
        <taxon>Cardiobacteriales</taxon>
        <taxon>Ignatzschineriaceae</taxon>
        <taxon>Ignatzschineria</taxon>
    </lineage>
</organism>
<dbReference type="GO" id="GO:0016887">
    <property type="term" value="F:ATP hydrolysis activity"/>
    <property type="evidence" value="ECO:0007669"/>
    <property type="project" value="InterPro"/>
</dbReference>
<feature type="domain" description="ABC transporter" evidence="5">
    <location>
        <begin position="3"/>
        <end position="238"/>
    </location>
</feature>
<evidence type="ECO:0000256" key="3">
    <source>
        <dbReference type="ARBA" id="ARBA00022741"/>
    </source>
</evidence>
<dbReference type="InterPro" id="IPR003439">
    <property type="entry name" value="ABC_transporter-like_ATP-bd"/>
</dbReference>
<evidence type="ECO:0000256" key="1">
    <source>
        <dbReference type="ARBA" id="ARBA00005417"/>
    </source>
</evidence>
<dbReference type="PROSITE" id="PS50893">
    <property type="entry name" value="ABC_TRANSPORTER_2"/>
    <property type="match status" value="1"/>
</dbReference>
<dbReference type="InterPro" id="IPR027417">
    <property type="entry name" value="P-loop_NTPase"/>
</dbReference>
<keyword evidence="7" id="KW-1185">Reference proteome</keyword>
<dbReference type="PANTHER" id="PTHR42788:SF19">
    <property type="entry name" value="ALIPHATIC SULFONATES IMPORT ATP-BINDING PROTEIN SSUB 2"/>
    <property type="match status" value="1"/>
</dbReference>
<dbReference type="PROSITE" id="PS00211">
    <property type="entry name" value="ABC_TRANSPORTER_1"/>
    <property type="match status" value="1"/>
</dbReference>
<evidence type="ECO:0000313" key="7">
    <source>
        <dbReference type="Proteomes" id="UP000244948"/>
    </source>
</evidence>
<dbReference type="EMBL" id="QEWR01000002">
    <property type="protein sequence ID" value="PWD84187.1"/>
    <property type="molecule type" value="Genomic_DNA"/>
</dbReference>
<gene>
    <name evidence="6" type="ORF">DC082_01170</name>
</gene>
<dbReference type="Gene3D" id="3.40.50.300">
    <property type="entry name" value="P-loop containing nucleotide triphosphate hydrolases"/>
    <property type="match status" value="1"/>
</dbReference>
<comment type="similarity">
    <text evidence="1">Belongs to the ABC transporter superfamily.</text>
</comment>
<name>A0A2U2AM14_9GAMM</name>
<reference evidence="6 7" key="1">
    <citation type="journal article" date="2018" name="Genome Announc.">
        <title>Ignatzschineria cameli sp. nov., isolated from necrotic foot tissue of dromedaries (Camelus dromedarius) and associated maggots (Wohlfahrtia species) in Dubai.</title>
        <authorList>
            <person name="Tsang C.C."/>
            <person name="Tang J.Y."/>
            <person name="Fong J.Y."/>
            <person name="Kinne J."/>
            <person name="Lee H.H."/>
            <person name="Joseph M."/>
            <person name="Jose S."/>
            <person name="Schuster R.K."/>
            <person name="Tang Y."/>
            <person name="Sivakumar S."/>
            <person name="Chen J.H."/>
            <person name="Teng J.L."/>
            <person name="Lau S.K."/>
            <person name="Wernery U."/>
            <person name="Woo P.C."/>
        </authorList>
    </citation>
    <scope>NUCLEOTIDE SEQUENCE [LARGE SCALE GENOMIC DNA]</scope>
    <source>
        <strain evidence="6 7">KCTC 22643</strain>
    </source>
</reference>
<dbReference type="Proteomes" id="UP000244948">
    <property type="component" value="Unassembled WGS sequence"/>
</dbReference>